<dbReference type="PRINTS" id="PR00038">
    <property type="entry name" value="HTHLUXR"/>
</dbReference>
<feature type="domain" description="HTH luxR-type" evidence="4">
    <location>
        <begin position="147"/>
        <end position="212"/>
    </location>
</feature>
<dbReference type="PANTHER" id="PTHR43214:SF43">
    <property type="entry name" value="TWO-COMPONENT RESPONSE REGULATOR"/>
    <property type="match status" value="1"/>
</dbReference>
<reference evidence="7" key="1">
    <citation type="submission" date="2016-10" db="EMBL/GenBank/DDBJ databases">
        <authorList>
            <person name="Varghese N."/>
            <person name="Submissions S."/>
        </authorList>
    </citation>
    <scope>NUCLEOTIDE SEQUENCE [LARGE SCALE GENOMIC DNA]</scope>
    <source>
        <strain evidence="7">DSM 24740</strain>
    </source>
</reference>
<dbReference type="GO" id="GO:0006355">
    <property type="term" value="P:regulation of DNA-templated transcription"/>
    <property type="evidence" value="ECO:0007669"/>
    <property type="project" value="InterPro"/>
</dbReference>
<dbReference type="InterPro" id="IPR000792">
    <property type="entry name" value="Tscrpt_reg_LuxR_C"/>
</dbReference>
<dbReference type="Pfam" id="PF00196">
    <property type="entry name" value="GerE"/>
    <property type="match status" value="1"/>
</dbReference>
<dbReference type="InterPro" id="IPR058245">
    <property type="entry name" value="NreC/VraR/RcsB-like_REC"/>
</dbReference>
<proteinExistence type="predicted"/>
<dbReference type="RefSeq" id="WP_090165913.1">
    <property type="nucleotide sequence ID" value="NZ_FOFB01000004.1"/>
</dbReference>
<evidence type="ECO:0000313" key="6">
    <source>
        <dbReference type="EMBL" id="SEP96435.1"/>
    </source>
</evidence>
<dbReference type="InterPro" id="IPR001789">
    <property type="entry name" value="Sig_transdc_resp-reg_receiver"/>
</dbReference>
<dbReference type="GO" id="GO:0000160">
    <property type="term" value="P:phosphorelay signal transduction system"/>
    <property type="evidence" value="ECO:0007669"/>
    <property type="project" value="InterPro"/>
</dbReference>
<feature type="domain" description="Response regulatory" evidence="5">
    <location>
        <begin position="3"/>
        <end position="120"/>
    </location>
</feature>
<dbReference type="OrthoDB" id="9797341at2"/>
<feature type="modified residue" description="4-aspartylphosphate" evidence="3">
    <location>
        <position position="55"/>
    </location>
</feature>
<organism evidence="6 7">
    <name type="scientific">Neolewinella agarilytica</name>
    <dbReference type="NCBI Taxonomy" id="478744"/>
    <lineage>
        <taxon>Bacteria</taxon>
        <taxon>Pseudomonadati</taxon>
        <taxon>Bacteroidota</taxon>
        <taxon>Saprospiria</taxon>
        <taxon>Saprospirales</taxon>
        <taxon>Lewinellaceae</taxon>
        <taxon>Neolewinella</taxon>
    </lineage>
</organism>
<dbReference type="InterPro" id="IPR011006">
    <property type="entry name" value="CheY-like_superfamily"/>
</dbReference>
<protein>
    <submittedName>
        <fullName evidence="6">Two component transcriptional regulator, LuxR family</fullName>
    </submittedName>
</protein>
<evidence type="ECO:0000259" key="4">
    <source>
        <dbReference type="PROSITE" id="PS50043"/>
    </source>
</evidence>
<dbReference type="Pfam" id="PF00072">
    <property type="entry name" value="Response_reg"/>
    <property type="match status" value="1"/>
</dbReference>
<keyword evidence="2" id="KW-0238">DNA-binding</keyword>
<keyword evidence="7" id="KW-1185">Reference proteome</keyword>
<dbReference type="CDD" id="cd06170">
    <property type="entry name" value="LuxR_C_like"/>
    <property type="match status" value="1"/>
</dbReference>
<evidence type="ECO:0000259" key="5">
    <source>
        <dbReference type="PROSITE" id="PS50110"/>
    </source>
</evidence>
<evidence type="ECO:0000256" key="1">
    <source>
        <dbReference type="ARBA" id="ARBA00022553"/>
    </source>
</evidence>
<dbReference type="InterPro" id="IPR016032">
    <property type="entry name" value="Sig_transdc_resp-reg_C-effctor"/>
</dbReference>
<dbReference type="SUPFAM" id="SSF46894">
    <property type="entry name" value="C-terminal effector domain of the bipartite response regulators"/>
    <property type="match status" value="1"/>
</dbReference>
<dbReference type="InParanoid" id="A0A1H9C574"/>
<dbReference type="Gene3D" id="3.40.50.2300">
    <property type="match status" value="1"/>
</dbReference>
<accession>A0A1H9C574</accession>
<dbReference type="SMART" id="SM00421">
    <property type="entry name" value="HTH_LUXR"/>
    <property type="match status" value="1"/>
</dbReference>
<dbReference type="PROSITE" id="PS50110">
    <property type="entry name" value="RESPONSE_REGULATORY"/>
    <property type="match status" value="1"/>
</dbReference>
<dbReference type="GO" id="GO:0003677">
    <property type="term" value="F:DNA binding"/>
    <property type="evidence" value="ECO:0007669"/>
    <property type="project" value="UniProtKB-KW"/>
</dbReference>
<dbReference type="STRING" id="478744.SAMN05444359_10473"/>
<name>A0A1H9C574_9BACT</name>
<dbReference type="CDD" id="cd17535">
    <property type="entry name" value="REC_NarL-like"/>
    <property type="match status" value="1"/>
</dbReference>
<evidence type="ECO:0000313" key="7">
    <source>
        <dbReference type="Proteomes" id="UP000199021"/>
    </source>
</evidence>
<dbReference type="SMART" id="SM00448">
    <property type="entry name" value="REC"/>
    <property type="match status" value="1"/>
</dbReference>
<dbReference type="InterPro" id="IPR039420">
    <property type="entry name" value="WalR-like"/>
</dbReference>
<sequence length="213" mass="23890">MIHLGIIEDEPIMLASVEECFEASRDVSVELATTSVEDFLAGIPKDSPLNTLLLDIMLPGMNGIVGIPRLLEQFPDLDIIMLTNSDDSDNIFRALQAGAFGYISKKRMNPNIIRDAVYTVHRGGSYMSPSIARQVVAFHNQQRRKSTGDPASQLTARQLDIVQGLVDNLSYREIGERLDISIETVRDHIKNIYRKLRVNSKMEVVHKKLKGEI</sequence>
<dbReference type="AlphaFoldDB" id="A0A1H9C574"/>
<dbReference type="PANTHER" id="PTHR43214">
    <property type="entry name" value="TWO-COMPONENT RESPONSE REGULATOR"/>
    <property type="match status" value="1"/>
</dbReference>
<evidence type="ECO:0000256" key="3">
    <source>
        <dbReference type="PROSITE-ProRule" id="PRU00169"/>
    </source>
</evidence>
<evidence type="ECO:0000256" key="2">
    <source>
        <dbReference type="ARBA" id="ARBA00023125"/>
    </source>
</evidence>
<dbReference type="SUPFAM" id="SSF52172">
    <property type="entry name" value="CheY-like"/>
    <property type="match status" value="1"/>
</dbReference>
<dbReference type="Proteomes" id="UP000199021">
    <property type="component" value="Unassembled WGS sequence"/>
</dbReference>
<keyword evidence="1 3" id="KW-0597">Phosphoprotein</keyword>
<dbReference type="PROSITE" id="PS50043">
    <property type="entry name" value="HTH_LUXR_2"/>
    <property type="match status" value="1"/>
</dbReference>
<dbReference type="EMBL" id="FOFB01000004">
    <property type="protein sequence ID" value="SEP96435.1"/>
    <property type="molecule type" value="Genomic_DNA"/>
</dbReference>
<gene>
    <name evidence="6" type="ORF">SAMN05444359_10473</name>
</gene>